<sequence length="141" mass="15598">MTWIIEETRDFSVCHALRRAIFIEEQGVPEADEWDTLDDDAIHLIATIDGSPVGTARLLRNGETGKIGRICVVKSQRGTGLGAAIVRAAIARLENEPELTRLMLGAQEYAIGFYEKLGFTLCGPVYDDGGIPHRDMERLIK</sequence>
<protein>
    <submittedName>
        <fullName evidence="4">ElaA protein</fullName>
    </submittedName>
</protein>
<dbReference type="SUPFAM" id="SSF55729">
    <property type="entry name" value="Acyl-CoA N-acyltransferases (Nat)"/>
    <property type="match status" value="1"/>
</dbReference>
<dbReference type="GO" id="GO:0016747">
    <property type="term" value="F:acyltransferase activity, transferring groups other than amino-acyl groups"/>
    <property type="evidence" value="ECO:0007669"/>
    <property type="project" value="InterPro"/>
</dbReference>
<evidence type="ECO:0000259" key="3">
    <source>
        <dbReference type="PROSITE" id="PS51186"/>
    </source>
</evidence>
<evidence type="ECO:0000313" key="4">
    <source>
        <dbReference type="EMBL" id="SCZ70229.1"/>
    </source>
</evidence>
<dbReference type="AlphaFoldDB" id="A0A1G5RA93"/>
<evidence type="ECO:0000256" key="2">
    <source>
        <dbReference type="ARBA" id="ARBA00023315"/>
    </source>
</evidence>
<proteinExistence type="predicted"/>
<dbReference type="EMBL" id="FMWG01000010">
    <property type="protein sequence ID" value="SCZ70229.1"/>
    <property type="molecule type" value="Genomic_DNA"/>
</dbReference>
<accession>A0A1G5RA93</accession>
<dbReference type="Pfam" id="PF13673">
    <property type="entry name" value="Acetyltransf_10"/>
    <property type="match status" value="1"/>
</dbReference>
<dbReference type="InterPro" id="IPR016181">
    <property type="entry name" value="Acyl_CoA_acyltransferase"/>
</dbReference>
<dbReference type="PANTHER" id="PTHR43877">
    <property type="entry name" value="AMINOALKYLPHOSPHONATE N-ACETYLTRANSFERASE-RELATED-RELATED"/>
    <property type="match status" value="1"/>
</dbReference>
<evidence type="ECO:0000256" key="1">
    <source>
        <dbReference type="ARBA" id="ARBA00022679"/>
    </source>
</evidence>
<dbReference type="OrthoDB" id="9796171at2"/>
<dbReference type="Proteomes" id="UP000198767">
    <property type="component" value="Unassembled WGS sequence"/>
</dbReference>
<dbReference type="Gene3D" id="3.40.630.30">
    <property type="match status" value="1"/>
</dbReference>
<gene>
    <name evidence="4" type="ORF">SAMN04488118_11069</name>
</gene>
<organism evidence="4 5">
    <name type="scientific">Epibacterium ulvae</name>
    <dbReference type="NCBI Taxonomy" id="1156985"/>
    <lineage>
        <taxon>Bacteria</taxon>
        <taxon>Pseudomonadati</taxon>
        <taxon>Pseudomonadota</taxon>
        <taxon>Alphaproteobacteria</taxon>
        <taxon>Rhodobacterales</taxon>
        <taxon>Roseobacteraceae</taxon>
        <taxon>Epibacterium</taxon>
    </lineage>
</organism>
<keyword evidence="2" id="KW-0012">Acyltransferase</keyword>
<keyword evidence="5" id="KW-1185">Reference proteome</keyword>
<dbReference type="InterPro" id="IPR000182">
    <property type="entry name" value="GNAT_dom"/>
</dbReference>
<dbReference type="CDD" id="cd04301">
    <property type="entry name" value="NAT_SF"/>
    <property type="match status" value="1"/>
</dbReference>
<dbReference type="PROSITE" id="PS51186">
    <property type="entry name" value="GNAT"/>
    <property type="match status" value="1"/>
</dbReference>
<evidence type="ECO:0000313" key="5">
    <source>
        <dbReference type="Proteomes" id="UP000198767"/>
    </source>
</evidence>
<dbReference type="STRING" id="1156985.SAMN04488118_11069"/>
<dbReference type="InterPro" id="IPR050832">
    <property type="entry name" value="Bact_Acetyltransf"/>
</dbReference>
<dbReference type="RefSeq" id="WP_090220279.1">
    <property type="nucleotide sequence ID" value="NZ_FMWG01000010.1"/>
</dbReference>
<name>A0A1G5RA93_9RHOB</name>
<keyword evidence="1" id="KW-0808">Transferase</keyword>
<reference evidence="4 5" key="1">
    <citation type="submission" date="2016-10" db="EMBL/GenBank/DDBJ databases">
        <authorList>
            <person name="de Groot N.N."/>
        </authorList>
    </citation>
    <scope>NUCLEOTIDE SEQUENCE [LARGE SCALE GENOMIC DNA]</scope>
    <source>
        <strain evidence="4 5">U95</strain>
    </source>
</reference>
<feature type="domain" description="N-acetyltransferase" evidence="3">
    <location>
        <begin position="1"/>
        <end position="141"/>
    </location>
</feature>